<gene>
    <name evidence="15" type="ORF">PROFUN_07010</name>
</gene>
<dbReference type="Gene3D" id="1.10.510.10">
    <property type="entry name" value="Transferase(Phosphotransferase) domain 1"/>
    <property type="match status" value="1"/>
</dbReference>
<dbReference type="Proteomes" id="UP000241769">
    <property type="component" value="Unassembled WGS sequence"/>
</dbReference>
<comment type="catalytic activity">
    <reaction evidence="10">
        <text>L-threonyl-[protein] + ATP = O-phospho-L-threonyl-[protein] + ADP + H(+)</text>
        <dbReference type="Rhea" id="RHEA:46608"/>
        <dbReference type="Rhea" id="RHEA-COMP:11060"/>
        <dbReference type="Rhea" id="RHEA-COMP:11605"/>
        <dbReference type="ChEBI" id="CHEBI:15378"/>
        <dbReference type="ChEBI" id="CHEBI:30013"/>
        <dbReference type="ChEBI" id="CHEBI:30616"/>
        <dbReference type="ChEBI" id="CHEBI:61977"/>
        <dbReference type="ChEBI" id="CHEBI:456216"/>
        <dbReference type="EC" id="2.7.11.1"/>
    </reaction>
</comment>
<dbReference type="InterPro" id="IPR011993">
    <property type="entry name" value="PH-like_dom_sf"/>
</dbReference>
<evidence type="ECO:0000256" key="3">
    <source>
        <dbReference type="ARBA" id="ARBA00012513"/>
    </source>
</evidence>
<organism evidence="15 16">
    <name type="scientific">Planoprotostelium fungivorum</name>
    <dbReference type="NCBI Taxonomy" id="1890364"/>
    <lineage>
        <taxon>Eukaryota</taxon>
        <taxon>Amoebozoa</taxon>
        <taxon>Evosea</taxon>
        <taxon>Variosea</taxon>
        <taxon>Cavosteliida</taxon>
        <taxon>Cavosteliaceae</taxon>
        <taxon>Planoprotostelium</taxon>
    </lineage>
</organism>
<dbReference type="GO" id="GO:0005524">
    <property type="term" value="F:ATP binding"/>
    <property type="evidence" value="ECO:0007669"/>
    <property type="project" value="UniProtKB-KW"/>
</dbReference>
<keyword evidence="8" id="KW-0067">ATP-binding</keyword>
<dbReference type="EMBL" id="MDYQ01000048">
    <property type="protein sequence ID" value="PRP85240.1"/>
    <property type="molecule type" value="Genomic_DNA"/>
</dbReference>
<dbReference type="InParanoid" id="A0A2P6NMP1"/>
<keyword evidence="9" id="KW-0460">Magnesium</keyword>
<dbReference type="SMART" id="SM00220">
    <property type="entry name" value="S_TKc"/>
    <property type="match status" value="1"/>
</dbReference>
<accession>A0A2P6NMP1</accession>
<dbReference type="CDD" id="cd06614">
    <property type="entry name" value="STKc_PAK"/>
    <property type="match status" value="1"/>
</dbReference>
<feature type="domain" description="Protein kinase" evidence="14">
    <location>
        <begin position="202"/>
        <end position="456"/>
    </location>
</feature>
<dbReference type="InterPro" id="IPR000095">
    <property type="entry name" value="CRIB_dom"/>
</dbReference>
<evidence type="ECO:0000256" key="5">
    <source>
        <dbReference type="ARBA" id="ARBA00022679"/>
    </source>
</evidence>
<proteinExistence type="inferred from homology"/>
<evidence type="ECO:0000256" key="2">
    <source>
        <dbReference type="ARBA" id="ARBA00008874"/>
    </source>
</evidence>
<comment type="cofactor">
    <cofactor evidence="1">
        <name>Mg(2+)</name>
        <dbReference type="ChEBI" id="CHEBI:18420"/>
    </cofactor>
</comment>
<dbReference type="SUPFAM" id="SSF56112">
    <property type="entry name" value="Protein kinase-like (PK-like)"/>
    <property type="match status" value="1"/>
</dbReference>
<dbReference type="Gene3D" id="3.30.200.20">
    <property type="entry name" value="Phosphorylase Kinase, domain 1"/>
    <property type="match status" value="1"/>
</dbReference>
<dbReference type="InterPro" id="IPR033923">
    <property type="entry name" value="PAK_BD"/>
</dbReference>
<dbReference type="InterPro" id="IPR051931">
    <property type="entry name" value="PAK3-like"/>
</dbReference>
<evidence type="ECO:0000256" key="11">
    <source>
        <dbReference type="ARBA" id="ARBA00048679"/>
    </source>
</evidence>
<keyword evidence="4" id="KW-0723">Serine/threonine-protein kinase</keyword>
<evidence type="ECO:0000256" key="8">
    <source>
        <dbReference type="ARBA" id="ARBA00022840"/>
    </source>
</evidence>
<dbReference type="AlphaFoldDB" id="A0A2P6NMP1"/>
<dbReference type="InterPro" id="IPR011009">
    <property type="entry name" value="Kinase-like_dom_sf"/>
</dbReference>
<dbReference type="PROSITE" id="PS50003">
    <property type="entry name" value="PH_DOMAIN"/>
    <property type="match status" value="1"/>
</dbReference>
<evidence type="ECO:0000259" key="13">
    <source>
        <dbReference type="PROSITE" id="PS50003"/>
    </source>
</evidence>
<evidence type="ECO:0000313" key="16">
    <source>
        <dbReference type="Proteomes" id="UP000241769"/>
    </source>
</evidence>
<dbReference type="STRING" id="1890364.A0A2P6NMP1"/>
<name>A0A2P6NMP1_9EUKA</name>
<evidence type="ECO:0000313" key="15">
    <source>
        <dbReference type="EMBL" id="PRP85240.1"/>
    </source>
</evidence>
<comment type="caution">
    <text evidence="15">The sequence shown here is derived from an EMBL/GenBank/DDBJ whole genome shotgun (WGS) entry which is preliminary data.</text>
</comment>
<dbReference type="CDD" id="cd01093">
    <property type="entry name" value="CRIB_PAK_like"/>
    <property type="match status" value="1"/>
</dbReference>
<dbReference type="Gene3D" id="2.30.29.30">
    <property type="entry name" value="Pleckstrin-homology domain (PH domain)/Phosphotyrosine-binding domain (PTB)"/>
    <property type="match status" value="1"/>
</dbReference>
<keyword evidence="6" id="KW-0547">Nucleotide-binding</keyword>
<dbReference type="Pfam" id="PF00069">
    <property type="entry name" value="Pkinase"/>
    <property type="match status" value="1"/>
</dbReference>
<dbReference type="PANTHER" id="PTHR45832">
    <property type="entry name" value="SERINE/THREONINE-PROTEIN KINASE SAMKA-RELATED-RELATED"/>
    <property type="match status" value="1"/>
</dbReference>
<comment type="similarity">
    <text evidence="2">Belongs to the protein kinase superfamily. STE Ser/Thr protein kinase family. STE20 subfamily.</text>
</comment>
<dbReference type="Pfam" id="PF00786">
    <property type="entry name" value="PBD"/>
    <property type="match status" value="1"/>
</dbReference>
<dbReference type="InterPro" id="IPR000719">
    <property type="entry name" value="Prot_kinase_dom"/>
</dbReference>
<dbReference type="InterPro" id="IPR001849">
    <property type="entry name" value="PH_domain"/>
</dbReference>
<keyword evidence="7 15" id="KW-0418">Kinase</keyword>
<reference evidence="15 16" key="1">
    <citation type="journal article" date="2018" name="Genome Biol. Evol.">
        <title>Multiple Roots of Fruiting Body Formation in Amoebozoa.</title>
        <authorList>
            <person name="Hillmann F."/>
            <person name="Forbes G."/>
            <person name="Novohradska S."/>
            <person name="Ferling I."/>
            <person name="Riege K."/>
            <person name="Groth M."/>
            <person name="Westermann M."/>
            <person name="Marz M."/>
            <person name="Spaller T."/>
            <person name="Winckler T."/>
            <person name="Schaap P."/>
            <person name="Glockner G."/>
        </authorList>
    </citation>
    <scope>NUCLEOTIDE SEQUENCE [LARGE SCALE GENOMIC DNA]</scope>
    <source>
        <strain evidence="15 16">Jena</strain>
    </source>
</reference>
<dbReference type="FunFam" id="1.10.510.10:FF:000802">
    <property type="entry name" value="Serine/threonine protein kinase"/>
    <property type="match status" value="1"/>
</dbReference>
<dbReference type="InterPro" id="IPR036936">
    <property type="entry name" value="CRIB_dom_sf"/>
</dbReference>
<keyword evidence="5" id="KW-0808">Transferase</keyword>
<dbReference type="PROSITE" id="PS50011">
    <property type="entry name" value="PROTEIN_KINASE_DOM"/>
    <property type="match status" value="1"/>
</dbReference>
<dbReference type="SMART" id="SM00233">
    <property type="entry name" value="PH"/>
    <property type="match status" value="1"/>
</dbReference>
<feature type="domain" description="PH" evidence="13">
    <location>
        <begin position="13"/>
        <end position="109"/>
    </location>
</feature>
<evidence type="ECO:0000256" key="1">
    <source>
        <dbReference type="ARBA" id="ARBA00001946"/>
    </source>
</evidence>
<dbReference type="PANTHER" id="PTHR45832:SF22">
    <property type="entry name" value="SERINE_THREONINE-PROTEIN KINASE SAMKA-RELATED"/>
    <property type="match status" value="1"/>
</dbReference>
<dbReference type="Gene3D" id="3.90.810.10">
    <property type="entry name" value="CRIB domain"/>
    <property type="match status" value="1"/>
</dbReference>
<feature type="compositionally biased region" description="Basic and acidic residues" evidence="12">
    <location>
        <begin position="583"/>
        <end position="601"/>
    </location>
</feature>
<evidence type="ECO:0000256" key="12">
    <source>
        <dbReference type="SAM" id="MobiDB-lite"/>
    </source>
</evidence>
<dbReference type="FunCoup" id="A0A2P6NMP1">
    <property type="interactions" value="103"/>
</dbReference>
<dbReference type="GO" id="GO:0005547">
    <property type="term" value="F:phosphatidylinositol-3,4,5-trisphosphate binding"/>
    <property type="evidence" value="ECO:0007669"/>
    <property type="project" value="UniProtKB-ARBA"/>
</dbReference>
<dbReference type="SMART" id="SM00285">
    <property type="entry name" value="PBD"/>
    <property type="match status" value="1"/>
</dbReference>
<sequence>MSELGLSSESWSKPDKEGELKKQGHVVKNWKTRWFIIQNDYLFYFRAKGEGKPLGVVPLRGAHIKTAPKSSKTSCLELYSPSIEKTFLIQCANDADLEEWKQAIDNGSQYSTVSSPYNVLHQIHVDYNSATGFSGLPSEWEVMLKTSGISKDDILANPETALEVLEFFEGEGKPAHTTIPLPEEEVVTLPDLVSKQDPTSIYLDMDKIGEGAAGEVFVANDSRTRRKVAVKKMEISQDNTKLLCTEIGILKSCRHPNIVEYIDSYIVDTRNLWVVMEYMGGGCLTDILELFDDLKLTEPQIAFCCRETLKALSYIHKQHRIHRDIKSDNMLVSTDGFVKVADFGYAAQLTAKQEKRNTVVGTPYWMAPELIRGHDYGTKVDIWSLGIMLMEMVEGEPPYMEFPPLRALFQITTKGIPPLREPHKWSRDLSNFYDRCLDKDPEKRASAEQLLQHPFLRLSCEAKDMVAVVRKAKQLPKTVSVSPMEDSGDTRPYAAILDYSPTKRDQGVSVALDENLRDERREKRANRIYRLCTLKSLNSVDVDQYLWMKEDPQSIVKEPIRITHEKPHRGRDLHHNAVRSSSHHPEHRQQYKYEGESDTPRNKQGYQVSLNSQLTFSIFVEIYVRRWTQSQTVDKRSTFSRSLARYRRLRLGFVDRWNLREQDFQVEDMRAMTTPPLRSSVEVEAPERPVTTQVWEEINLPGSGRLNFREEEEAWSRGRN</sequence>
<dbReference type="SUPFAM" id="SSF50729">
    <property type="entry name" value="PH domain-like"/>
    <property type="match status" value="1"/>
</dbReference>
<keyword evidence="16" id="KW-1185">Reference proteome</keyword>
<dbReference type="EC" id="2.7.11.1" evidence="3"/>
<dbReference type="Pfam" id="PF00169">
    <property type="entry name" value="PH"/>
    <property type="match status" value="1"/>
</dbReference>
<dbReference type="FunFam" id="2.30.29.30:FF:000286">
    <property type="entry name" value="PH-protein kinase domain containing protein"/>
    <property type="match status" value="1"/>
</dbReference>
<evidence type="ECO:0000256" key="6">
    <source>
        <dbReference type="ARBA" id="ARBA00022741"/>
    </source>
</evidence>
<evidence type="ECO:0000259" key="14">
    <source>
        <dbReference type="PROSITE" id="PS50011"/>
    </source>
</evidence>
<evidence type="ECO:0000256" key="10">
    <source>
        <dbReference type="ARBA" id="ARBA00047899"/>
    </source>
</evidence>
<evidence type="ECO:0000256" key="7">
    <source>
        <dbReference type="ARBA" id="ARBA00022777"/>
    </source>
</evidence>
<evidence type="ECO:0000256" key="4">
    <source>
        <dbReference type="ARBA" id="ARBA00022527"/>
    </source>
</evidence>
<evidence type="ECO:0000256" key="9">
    <source>
        <dbReference type="ARBA" id="ARBA00022842"/>
    </source>
</evidence>
<dbReference type="GO" id="GO:0004674">
    <property type="term" value="F:protein serine/threonine kinase activity"/>
    <property type="evidence" value="ECO:0007669"/>
    <property type="project" value="UniProtKB-KW"/>
</dbReference>
<comment type="catalytic activity">
    <reaction evidence="11">
        <text>L-seryl-[protein] + ATP = O-phospho-L-seryl-[protein] + ADP + H(+)</text>
        <dbReference type="Rhea" id="RHEA:17989"/>
        <dbReference type="Rhea" id="RHEA-COMP:9863"/>
        <dbReference type="Rhea" id="RHEA-COMP:11604"/>
        <dbReference type="ChEBI" id="CHEBI:15378"/>
        <dbReference type="ChEBI" id="CHEBI:29999"/>
        <dbReference type="ChEBI" id="CHEBI:30616"/>
        <dbReference type="ChEBI" id="CHEBI:83421"/>
        <dbReference type="ChEBI" id="CHEBI:456216"/>
        <dbReference type="EC" id="2.7.11.1"/>
    </reaction>
</comment>
<feature type="region of interest" description="Disordered" evidence="12">
    <location>
        <begin position="564"/>
        <end position="604"/>
    </location>
</feature>
<dbReference type="OrthoDB" id="2914378at2759"/>
<protein>
    <recommendedName>
        <fullName evidence="3">non-specific serine/threonine protein kinase</fullName>
        <ecNumber evidence="3">2.7.11.1</ecNumber>
    </recommendedName>
</protein>